<dbReference type="SUPFAM" id="SSF52058">
    <property type="entry name" value="L domain-like"/>
    <property type="match status" value="1"/>
</dbReference>
<evidence type="ECO:0000256" key="1">
    <source>
        <dbReference type="ARBA" id="ARBA00022737"/>
    </source>
</evidence>
<accession>A0AAV0NQ50</accession>
<evidence type="ECO:0000313" key="4">
    <source>
        <dbReference type="Proteomes" id="UP001154282"/>
    </source>
</evidence>
<dbReference type="InterPro" id="IPR055414">
    <property type="entry name" value="LRR_R13L4/SHOC2-like"/>
</dbReference>
<evidence type="ECO:0000313" key="3">
    <source>
        <dbReference type="EMBL" id="CAI0460799.1"/>
    </source>
</evidence>
<keyword evidence="4" id="KW-1185">Reference proteome</keyword>
<reference evidence="3" key="1">
    <citation type="submission" date="2022-08" db="EMBL/GenBank/DDBJ databases">
        <authorList>
            <person name="Gutierrez-Valencia J."/>
        </authorList>
    </citation>
    <scope>NUCLEOTIDE SEQUENCE</scope>
</reference>
<dbReference type="InterPro" id="IPR032675">
    <property type="entry name" value="LRR_dom_sf"/>
</dbReference>
<evidence type="ECO:0000259" key="2">
    <source>
        <dbReference type="Pfam" id="PF23598"/>
    </source>
</evidence>
<gene>
    <name evidence="3" type="ORF">LITE_LOCUS34643</name>
</gene>
<comment type="caution">
    <text evidence="3">The sequence shown here is derived from an EMBL/GenBank/DDBJ whole genome shotgun (WGS) entry which is preliminary data.</text>
</comment>
<dbReference type="Gene3D" id="3.80.10.10">
    <property type="entry name" value="Ribonuclease Inhibitor"/>
    <property type="match status" value="1"/>
</dbReference>
<proteinExistence type="predicted"/>
<dbReference type="PANTHER" id="PTHR47186">
    <property type="entry name" value="LEUCINE-RICH REPEAT-CONTAINING PROTEIN 57"/>
    <property type="match status" value="1"/>
</dbReference>
<dbReference type="Proteomes" id="UP001154282">
    <property type="component" value="Unassembled WGS sequence"/>
</dbReference>
<dbReference type="EMBL" id="CAMGYJ010000008">
    <property type="protein sequence ID" value="CAI0460799.1"/>
    <property type="molecule type" value="Genomic_DNA"/>
</dbReference>
<sequence>MDCYDGDDHHQLASLPRFVGLALVGNPQLKCLSSNVWNMVSQTLILGDCPSIESLPEISQPVTGLTVLSIKGCRNLKIFPTGINNLKYLQILVFVGTDIESLPSAIVELDQLSHLELGSNKSLEFVPSDIHKLIKLSYLSLADCSRIKYLPELPPNLLTLVCVLQHSGSEIPRWFAYRSPNYASDSCPMLQLTLSDCTTKRLIKGIAFGMVCSSNVGFVDISIACVCTTTPVYWRSPNFGFGGASQSDNVYMWYDKNLLGTTLEGIQDEAKPWYERDAGLTVTFIFFLQPVKKEYAKNVKRIKIKSVGVSLLD</sequence>
<organism evidence="3 4">
    <name type="scientific">Linum tenue</name>
    <dbReference type="NCBI Taxonomy" id="586396"/>
    <lineage>
        <taxon>Eukaryota</taxon>
        <taxon>Viridiplantae</taxon>
        <taxon>Streptophyta</taxon>
        <taxon>Embryophyta</taxon>
        <taxon>Tracheophyta</taxon>
        <taxon>Spermatophyta</taxon>
        <taxon>Magnoliopsida</taxon>
        <taxon>eudicotyledons</taxon>
        <taxon>Gunneridae</taxon>
        <taxon>Pentapetalae</taxon>
        <taxon>rosids</taxon>
        <taxon>fabids</taxon>
        <taxon>Malpighiales</taxon>
        <taxon>Linaceae</taxon>
        <taxon>Linum</taxon>
    </lineage>
</organism>
<feature type="domain" description="Disease resistance R13L4/SHOC-2-like LRR" evidence="2">
    <location>
        <begin position="75"/>
        <end position="145"/>
    </location>
</feature>
<keyword evidence="1" id="KW-0677">Repeat</keyword>
<dbReference type="PANTHER" id="PTHR47186:SF63">
    <property type="entry name" value="C-JID DOMAIN-CONTAINING PROTEIN"/>
    <property type="match status" value="1"/>
</dbReference>
<dbReference type="Pfam" id="PF23598">
    <property type="entry name" value="LRR_14"/>
    <property type="match status" value="1"/>
</dbReference>
<name>A0AAV0NQ50_9ROSI</name>
<protein>
    <recommendedName>
        <fullName evidence="2">Disease resistance R13L4/SHOC-2-like LRR domain-containing protein</fullName>
    </recommendedName>
</protein>
<dbReference type="AlphaFoldDB" id="A0AAV0NQ50"/>